<protein>
    <submittedName>
        <fullName evidence="3">VOC family protein</fullName>
    </submittedName>
</protein>
<dbReference type="InterPro" id="IPR051785">
    <property type="entry name" value="MMCE/EMCE_epimerase"/>
</dbReference>
<evidence type="ECO:0000313" key="3">
    <source>
        <dbReference type="EMBL" id="MCP9763098.1"/>
    </source>
</evidence>
<dbReference type="Proteomes" id="UP001204144">
    <property type="component" value="Unassembled WGS sequence"/>
</dbReference>
<keyword evidence="4" id="KW-1185">Reference proteome</keyword>
<evidence type="ECO:0000259" key="2">
    <source>
        <dbReference type="PROSITE" id="PS51819"/>
    </source>
</evidence>
<dbReference type="InterPro" id="IPR037523">
    <property type="entry name" value="VOC_core"/>
</dbReference>
<dbReference type="GO" id="GO:0046491">
    <property type="term" value="P:L-methylmalonyl-CoA metabolic process"/>
    <property type="evidence" value="ECO:0007669"/>
    <property type="project" value="TreeGrafter"/>
</dbReference>
<keyword evidence="1" id="KW-0479">Metal-binding</keyword>
<dbReference type="SUPFAM" id="SSF54593">
    <property type="entry name" value="Glyoxalase/Bleomycin resistance protein/Dihydroxybiphenyl dioxygenase"/>
    <property type="match status" value="2"/>
</dbReference>
<accession>A0AAE3H1J8</accession>
<proteinExistence type="predicted"/>
<dbReference type="Gene3D" id="3.10.180.10">
    <property type="entry name" value="2,3-Dihydroxybiphenyl 1,2-Dioxygenase, domain 1"/>
    <property type="match status" value="2"/>
</dbReference>
<dbReference type="EMBL" id="RJUF01000020">
    <property type="protein sequence ID" value="MCP9763098.1"/>
    <property type="molecule type" value="Genomic_DNA"/>
</dbReference>
<name>A0AAE3H1J8_9BACT</name>
<reference evidence="3 4" key="1">
    <citation type="submission" date="2018-11" db="EMBL/GenBank/DDBJ databases">
        <title>Novel bacteria species description.</title>
        <authorList>
            <person name="Han J.-H."/>
        </authorList>
    </citation>
    <scope>NUCLEOTIDE SEQUENCE [LARGE SCALE GENOMIC DNA]</scope>
    <source>
        <strain evidence="3 4">KCTC23259</strain>
    </source>
</reference>
<dbReference type="GO" id="GO:0004493">
    <property type="term" value="F:methylmalonyl-CoA epimerase activity"/>
    <property type="evidence" value="ECO:0007669"/>
    <property type="project" value="TreeGrafter"/>
</dbReference>
<organism evidence="3 4">
    <name type="scientific">Lacihabitans soyangensis</name>
    <dbReference type="NCBI Taxonomy" id="869394"/>
    <lineage>
        <taxon>Bacteria</taxon>
        <taxon>Pseudomonadati</taxon>
        <taxon>Bacteroidota</taxon>
        <taxon>Cytophagia</taxon>
        <taxon>Cytophagales</taxon>
        <taxon>Leadbetterellaceae</taxon>
        <taxon>Lacihabitans</taxon>
    </lineage>
</organism>
<dbReference type="PANTHER" id="PTHR43048">
    <property type="entry name" value="METHYLMALONYL-COA EPIMERASE"/>
    <property type="match status" value="1"/>
</dbReference>
<dbReference type="InterPro" id="IPR029068">
    <property type="entry name" value="Glyas_Bleomycin-R_OHBP_Dase"/>
</dbReference>
<evidence type="ECO:0000256" key="1">
    <source>
        <dbReference type="ARBA" id="ARBA00022723"/>
    </source>
</evidence>
<feature type="domain" description="VOC" evidence="2">
    <location>
        <begin position="156"/>
        <end position="310"/>
    </location>
</feature>
<dbReference type="InterPro" id="IPR004360">
    <property type="entry name" value="Glyas_Fos-R_dOase_dom"/>
</dbReference>
<comment type="caution">
    <text evidence="3">The sequence shown here is derived from an EMBL/GenBank/DDBJ whole genome shotgun (WGS) entry which is preliminary data.</text>
</comment>
<dbReference type="Pfam" id="PF00903">
    <property type="entry name" value="Glyoxalase"/>
    <property type="match status" value="1"/>
</dbReference>
<sequence length="349" mass="38930">MSKSENLISGIQQVGIGVPDAGESFKWYNKNLGLDVPVFDDIADAKLMVRYTNGNIRRRRAILAVNMAGGGGAEIWESKNPLPIPCAFEPKLGDLGIFTLKIKSQDVLTLSKTKSLPTLRTPENRPTAWLKDNYGNQLQLVDDDSWFLNSLSNTGGVLGVILGVSDIEKSLKLYKDILGIDTLVYDKTGVFEDFAGLGAADKQFRRVLLRKSQSEEGAFSRLFGNIELELVQVLDTTDRKTIMEGRSWGDLGFIHLCFDALNMDKLGEKLLDNGYPFVVDSANSFDMGDAAGRFTYIEDPDGTLIEFVETHKVPILKKIGWYINLKKRKTQNPLPNWMVKTLGWGRVKM</sequence>
<dbReference type="RefSeq" id="WP_255036884.1">
    <property type="nucleotide sequence ID" value="NZ_RJUF01000020.1"/>
</dbReference>
<dbReference type="PANTHER" id="PTHR43048:SF6">
    <property type="entry name" value="BLR8189 PROTEIN"/>
    <property type="match status" value="1"/>
</dbReference>
<dbReference type="GO" id="GO:0046872">
    <property type="term" value="F:metal ion binding"/>
    <property type="evidence" value="ECO:0007669"/>
    <property type="project" value="UniProtKB-KW"/>
</dbReference>
<gene>
    <name evidence="3" type="ORF">EGI31_09030</name>
</gene>
<evidence type="ECO:0000313" key="4">
    <source>
        <dbReference type="Proteomes" id="UP001204144"/>
    </source>
</evidence>
<dbReference type="PROSITE" id="PS51819">
    <property type="entry name" value="VOC"/>
    <property type="match status" value="1"/>
</dbReference>
<dbReference type="AlphaFoldDB" id="A0AAE3H1J8"/>